<feature type="transmembrane region" description="Helical" evidence="2">
    <location>
        <begin position="180"/>
        <end position="200"/>
    </location>
</feature>
<keyword evidence="2" id="KW-0472">Membrane</keyword>
<feature type="region of interest" description="Disordered" evidence="1">
    <location>
        <begin position="301"/>
        <end position="320"/>
    </location>
</feature>
<accession>A0A0W0EXV7</accession>
<organism evidence="4 5">
    <name type="scientific">Moniliophthora roreri</name>
    <name type="common">Frosty pod rot fungus</name>
    <name type="synonym">Monilia roreri</name>
    <dbReference type="NCBI Taxonomy" id="221103"/>
    <lineage>
        <taxon>Eukaryota</taxon>
        <taxon>Fungi</taxon>
        <taxon>Dikarya</taxon>
        <taxon>Basidiomycota</taxon>
        <taxon>Agaricomycotina</taxon>
        <taxon>Agaricomycetes</taxon>
        <taxon>Agaricomycetidae</taxon>
        <taxon>Agaricales</taxon>
        <taxon>Marasmiineae</taxon>
        <taxon>Marasmiaceae</taxon>
        <taxon>Moniliophthora</taxon>
    </lineage>
</organism>
<feature type="compositionally biased region" description="Polar residues" evidence="1">
    <location>
        <begin position="149"/>
        <end position="169"/>
    </location>
</feature>
<dbReference type="PANTHER" id="PTHR37487">
    <property type="entry name" value="CHROMOSOME 1, WHOLE GENOME SHOTGUN SEQUENCE"/>
    <property type="match status" value="1"/>
</dbReference>
<evidence type="ECO:0000313" key="5">
    <source>
        <dbReference type="Proteomes" id="UP000054988"/>
    </source>
</evidence>
<name>A0A0W0EXV7_MONRR</name>
<feature type="compositionally biased region" description="Polar residues" evidence="1">
    <location>
        <begin position="389"/>
        <end position="400"/>
    </location>
</feature>
<proteinExistence type="predicted"/>
<evidence type="ECO:0000256" key="1">
    <source>
        <dbReference type="SAM" id="MobiDB-lite"/>
    </source>
</evidence>
<evidence type="ECO:0000256" key="2">
    <source>
        <dbReference type="SAM" id="Phobius"/>
    </source>
</evidence>
<feature type="region of interest" description="Disordered" evidence="1">
    <location>
        <begin position="389"/>
        <end position="412"/>
    </location>
</feature>
<evidence type="ECO:0000256" key="3">
    <source>
        <dbReference type="SAM" id="SignalP"/>
    </source>
</evidence>
<keyword evidence="2" id="KW-1133">Transmembrane helix</keyword>
<protein>
    <submittedName>
        <fullName evidence="4">Uncharacterized protein</fullName>
    </submittedName>
</protein>
<feature type="region of interest" description="Disordered" evidence="1">
    <location>
        <begin position="333"/>
        <end position="357"/>
    </location>
</feature>
<dbReference type="Proteomes" id="UP000054988">
    <property type="component" value="Unassembled WGS sequence"/>
</dbReference>
<dbReference type="EMBL" id="LATX01002464">
    <property type="protein sequence ID" value="KTB28754.1"/>
    <property type="molecule type" value="Genomic_DNA"/>
</dbReference>
<feature type="region of interest" description="Disordered" evidence="1">
    <location>
        <begin position="122"/>
        <end position="172"/>
    </location>
</feature>
<feature type="signal peptide" evidence="3">
    <location>
        <begin position="1"/>
        <end position="19"/>
    </location>
</feature>
<feature type="chain" id="PRO_5006901258" evidence="3">
    <location>
        <begin position="20"/>
        <end position="412"/>
    </location>
</feature>
<keyword evidence="2" id="KW-0812">Transmembrane</keyword>
<feature type="compositionally biased region" description="Low complexity" evidence="1">
    <location>
        <begin position="122"/>
        <end position="148"/>
    </location>
</feature>
<comment type="caution">
    <text evidence="4">The sequence shown here is derived from an EMBL/GenBank/DDBJ whole genome shotgun (WGS) entry which is preliminary data.</text>
</comment>
<gene>
    <name evidence="4" type="ORF">WG66_18675</name>
</gene>
<evidence type="ECO:0000313" key="4">
    <source>
        <dbReference type="EMBL" id="KTB28754.1"/>
    </source>
</evidence>
<sequence length="412" mass="44395">MKAVAIPFSAFSVLSGVLAQVNLYGPSRVVACQPLRLTWSGGEPPYFISVRDDDNASGPALFDFPVQNGTTLTWQVNIEPGTNLRFRLSDSNGSTSETAPAMVQFGTSTSCLARSVDVSGITQATPPTQATSPTPPTTKTTIDMTSPTNSTVSDTMSNSIPSVTSSTPDPGSEHLGLHPGAIAGIVISSTIFFGACMWLIRYRRLQRRKGWKKKRTFILIEETRIDPYTTPDDLAPKRPKAARVQRQEEAVPVPQQTQTLERHIDSGLVVLERSASQSSGRLPPATTRDFEEGQKELEEGGGELWGRDQASMELSTPSETPTLPIIAAESLEKAATSPEHTRTKINAQSHPTAQKPTSKLSWWFSGSLNTNTTSAKLTVTVLTPILTSTLPSPRTPASSHTPDKIRPAGLAF</sequence>
<reference evidence="4 5" key="1">
    <citation type="submission" date="2015-12" db="EMBL/GenBank/DDBJ databases">
        <title>Draft genome sequence of Moniliophthora roreri, the causal agent of frosty pod rot of cacao.</title>
        <authorList>
            <person name="Aime M.C."/>
            <person name="Diaz-Valderrama J.R."/>
            <person name="Kijpornyongpan T."/>
            <person name="Phillips-Mora W."/>
        </authorList>
    </citation>
    <scope>NUCLEOTIDE SEQUENCE [LARGE SCALE GENOMIC DNA]</scope>
    <source>
        <strain evidence="4 5">MCA 2952</strain>
    </source>
</reference>
<feature type="compositionally biased region" description="Polar residues" evidence="1">
    <location>
        <begin position="344"/>
        <end position="357"/>
    </location>
</feature>
<keyword evidence="3" id="KW-0732">Signal</keyword>
<dbReference type="AlphaFoldDB" id="A0A0W0EXV7"/>
<dbReference type="PANTHER" id="PTHR37487:SF2">
    <property type="entry name" value="EXPRESSED PROTEIN"/>
    <property type="match status" value="1"/>
</dbReference>